<reference evidence="1" key="1">
    <citation type="submission" date="2021-06" db="EMBL/GenBank/DDBJ databases">
        <authorList>
            <person name="Kallberg Y."/>
            <person name="Tangrot J."/>
            <person name="Rosling A."/>
        </authorList>
    </citation>
    <scope>NUCLEOTIDE SEQUENCE</scope>
    <source>
        <strain evidence="1">FL966</strain>
    </source>
</reference>
<gene>
    <name evidence="1" type="ORF">CPELLU_LOCUS11028</name>
</gene>
<comment type="caution">
    <text evidence="1">The sequence shown here is derived from an EMBL/GenBank/DDBJ whole genome shotgun (WGS) entry which is preliminary data.</text>
</comment>
<dbReference type="OrthoDB" id="2401650at2759"/>
<keyword evidence="2" id="KW-1185">Reference proteome</keyword>
<protein>
    <submittedName>
        <fullName evidence="1">12050_t:CDS:1</fullName>
    </submittedName>
</protein>
<evidence type="ECO:0000313" key="2">
    <source>
        <dbReference type="Proteomes" id="UP000789759"/>
    </source>
</evidence>
<organism evidence="1 2">
    <name type="scientific">Cetraspora pellucida</name>
    <dbReference type="NCBI Taxonomy" id="1433469"/>
    <lineage>
        <taxon>Eukaryota</taxon>
        <taxon>Fungi</taxon>
        <taxon>Fungi incertae sedis</taxon>
        <taxon>Mucoromycota</taxon>
        <taxon>Glomeromycotina</taxon>
        <taxon>Glomeromycetes</taxon>
        <taxon>Diversisporales</taxon>
        <taxon>Gigasporaceae</taxon>
        <taxon>Cetraspora</taxon>
    </lineage>
</organism>
<accession>A0A9N9EPZ1</accession>
<dbReference type="AlphaFoldDB" id="A0A9N9EPZ1"/>
<dbReference type="EMBL" id="CAJVQA010009461">
    <property type="protein sequence ID" value="CAG8685240.1"/>
    <property type="molecule type" value="Genomic_DNA"/>
</dbReference>
<sequence length="117" mass="13854">ESNDDKKPHPPVKCMYCPKTYDHEIATRMQAQLDNDCQIKYFKLHSQLMAKLKRIQQKNNSKEISLVLPAITRWGTHFEYLQSIKKSKIALEQALMDIRIRENINSDLRNYILSDEF</sequence>
<evidence type="ECO:0000313" key="1">
    <source>
        <dbReference type="EMBL" id="CAG8685240.1"/>
    </source>
</evidence>
<dbReference type="Proteomes" id="UP000789759">
    <property type="component" value="Unassembled WGS sequence"/>
</dbReference>
<proteinExistence type="predicted"/>
<name>A0A9N9EPZ1_9GLOM</name>
<feature type="non-terminal residue" evidence="1">
    <location>
        <position position="1"/>
    </location>
</feature>